<dbReference type="InterPro" id="IPR029061">
    <property type="entry name" value="THDP-binding"/>
</dbReference>
<protein>
    <submittedName>
        <fullName evidence="4">Thiamine pyrophosphate enzyme, N-terminal TPP-binding domain-containing protein</fullName>
    </submittedName>
</protein>
<feature type="domain" description="Thiamine pyrophosphate enzyme N-terminal TPP-binding" evidence="3">
    <location>
        <begin position="13"/>
        <end position="112"/>
    </location>
</feature>
<dbReference type="KEGG" id="shd:SUTH_00516"/>
<dbReference type="AlphaFoldDB" id="W0SC66"/>
<dbReference type="EMBL" id="AP012547">
    <property type="protein sequence ID" value="BAO28330.1"/>
    <property type="molecule type" value="Genomic_DNA"/>
</dbReference>
<sequence>MDIARYSISATCAAAALQRNRVDHVVTVPDWVQLALHDRLNKGVDGIAVISCSNENQVVTVAAGLTIGGKRPLVMMQNQGLYNCFNTLRAISLDARIPMVFMVGQFGREFENIGRPAIQSRRTMVRIAEPFLRAVDVPFYCLDMEADMAKMDVAFEQAEAERTAVVLLVSAPMAWR</sequence>
<evidence type="ECO:0000259" key="3">
    <source>
        <dbReference type="Pfam" id="PF02776"/>
    </source>
</evidence>
<dbReference type="CDD" id="cd07035">
    <property type="entry name" value="TPP_PYR_POX_like"/>
    <property type="match status" value="1"/>
</dbReference>
<dbReference type="Proteomes" id="UP000031637">
    <property type="component" value="Chromosome"/>
</dbReference>
<dbReference type="InterPro" id="IPR012001">
    <property type="entry name" value="Thiamin_PyroP_enz_TPP-bd_dom"/>
</dbReference>
<dbReference type="Pfam" id="PF02776">
    <property type="entry name" value="TPP_enzyme_N"/>
    <property type="match status" value="1"/>
</dbReference>
<keyword evidence="5" id="KW-1185">Reference proteome</keyword>
<dbReference type="RefSeq" id="WP_041096856.1">
    <property type="nucleotide sequence ID" value="NZ_AP012547.1"/>
</dbReference>
<organism evidence="4 5">
    <name type="scientific">Sulfuritalea hydrogenivorans sk43H</name>
    <dbReference type="NCBI Taxonomy" id="1223802"/>
    <lineage>
        <taxon>Bacteria</taxon>
        <taxon>Pseudomonadati</taxon>
        <taxon>Pseudomonadota</taxon>
        <taxon>Betaproteobacteria</taxon>
        <taxon>Nitrosomonadales</taxon>
        <taxon>Sterolibacteriaceae</taxon>
        <taxon>Sulfuritalea</taxon>
    </lineage>
</organism>
<dbReference type="STRING" id="1223802.SUTH_00516"/>
<evidence type="ECO:0000313" key="4">
    <source>
        <dbReference type="EMBL" id="BAO28330.1"/>
    </source>
</evidence>
<name>W0SC66_9PROT</name>
<evidence type="ECO:0000313" key="5">
    <source>
        <dbReference type="Proteomes" id="UP000031637"/>
    </source>
</evidence>
<accession>W0SC66</accession>
<dbReference type="Gene3D" id="3.40.50.970">
    <property type="match status" value="1"/>
</dbReference>
<gene>
    <name evidence="4" type="ORF">SUTH_00516</name>
</gene>
<dbReference type="GO" id="GO:0030976">
    <property type="term" value="F:thiamine pyrophosphate binding"/>
    <property type="evidence" value="ECO:0007669"/>
    <property type="project" value="InterPro"/>
</dbReference>
<evidence type="ECO:0000256" key="2">
    <source>
        <dbReference type="ARBA" id="ARBA00023239"/>
    </source>
</evidence>
<proteinExistence type="predicted"/>
<dbReference type="SUPFAM" id="SSF52518">
    <property type="entry name" value="Thiamin diphosphate-binding fold (THDP-binding)"/>
    <property type="match status" value="1"/>
</dbReference>
<dbReference type="PANTHER" id="PTHR42818:SF1">
    <property type="entry name" value="SULFOPYRUVATE DECARBOXYLASE"/>
    <property type="match status" value="1"/>
</dbReference>
<reference evidence="4 5" key="1">
    <citation type="journal article" date="2014" name="Syst. Appl. Microbiol.">
        <title>Complete genomes of freshwater sulfur oxidizers Sulfuricella denitrificans skB26 and Sulfuritalea hydrogenivorans sk43H: genetic insights into the sulfur oxidation pathway of betaproteobacteria.</title>
        <authorList>
            <person name="Watanabe T."/>
            <person name="Kojima H."/>
            <person name="Fukui M."/>
        </authorList>
    </citation>
    <scope>NUCLEOTIDE SEQUENCE [LARGE SCALE GENOMIC DNA]</scope>
    <source>
        <strain evidence="4">DSM22779</strain>
    </source>
</reference>
<dbReference type="GO" id="GO:0016831">
    <property type="term" value="F:carboxy-lyase activity"/>
    <property type="evidence" value="ECO:0007669"/>
    <property type="project" value="UniProtKB-KW"/>
</dbReference>
<keyword evidence="2" id="KW-0456">Lyase</keyword>
<keyword evidence="1" id="KW-0210">Decarboxylase</keyword>
<dbReference type="PANTHER" id="PTHR42818">
    <property type="entry name" value="SULFOPYRUVATE DECARBOXYLASE SUBUNIT ALPHA"/>
    <property type="match status" value="1"/>
</dbReference>
<evidence type="ECO:0000256" key="1">
    <source>
        <dbReference type="ARBA" id="ARBA00022793"/>
    </source>
</evidence>
<dbReference type="OrthoDB" id="3684683at2"/>
<dbReference type="InterPro" id="IPR051818">
    <property type="entry name" value="TPP_dependent_decarboxylase"/>
</dbReference>
<dbReference type="HOGENOM" id="CLU_113594_0_0_4"/>